<evidence type="ECO:0000313" key="2">
    <source>
        <dbReference type="EMBL" id="ANK12803.1"/>
    </source>
</evidence>
<dbReference type="RefSeq" id="WP_068350713.1">
    <property type="nucleotide sequence ID" value="NZ_CP016033.1"/>
</dbReference>
<name>A0A192D2U3_9SPHN</name>
<feature type="compositionally biased region" description="Gly residues" evidence="1">
    <location>
        <begin position="1"/>
        <end position="12"/>
    </location>
</feature>
<sequence>MGKGGYIGGGTIIGPHTPGWFGKPRPKKKKKPKPEVGEAMKASAKAAKHDHSGAAAAKPAGKRTHRRRYAPQPVLAKPKRELSAADERRIGKLRLHIKGLEQLRDGYQKQIDSALAELNGVLKEYGLPLERSGQK</sequence>
<proteinExistence type="predicted"/>
<organism evidence="2 3">
    <name type="scientific">Erythrobacter neustonensis</name>
    <dbReference type="NCBI Taxonomy" id="1112"/>
    <lineage>
        <taxon>Bacteria</taxon>
        <taxon>Pseudomonadati</taxon>
        <taxon>Pseudomonadota</taxon>
        <taxon>Alphaproteobacteria</taxon>
        <taxon>Sphingomonadales</taxon>
        <taxon>Erythrobacteraceae</taxon>
        <taxon>Erythrobacter/Porphyrobacter group</taxon>
        <taxon>Erythrobacter</taxon>
    </lineage>
</organism>
<dbReference type="EMBL" id="CP016033">
    <property type="protein sequence ID" value="ANK12803.1"/>
    <property type="molecule type" value="Genomic_DNA"/>
</dbReference>
<feature type="compositionally biased region" description="Basic residues" evidence="1">
    <location>
        <begin position="60"/>
        <end position="69"/>
    </location>
</feature>
<dbReference type="Proteomes" id="UP000078263">
    <property type="component" value="Chromosome"/>
</dbReference>
<gene>
    <name evidence="2" type="ORF">A9D12_07430</name>
</gene>
<dbReference type="AlphaFoldDB" id="A0A192D2U3"/>
<accession>A0A192D2U3</accession>
<keyword evidence="3" id="KW-1185">Reference proteome</keyword>
<dbReference type="OrthoDB" id="9800759at2"/>
<protein>
    <submittedName>
        <fullName evidence="2">Uncharacterized protein</fullName>
    </submittedName>
</protein>
<feature type="region of interest" description="Disordered" evidence="1">
    <location>
        <begin position="1"/>
        <end position="70"/>
    </location>
</feature>
<reference evidence="2 3" key="1">
    <citation type="submission" date="2016-05" db="EMBL/GenBank/DDBJ databases">
        <title>Compelete Genome Sequence of Bacteriochlorophyll-Synthesizing Bacterium Porphyrobacter neustonensis DSM 9434.</title>
        <authorList>
            <person name="Shi X.-L."/>
            <person name="Wu Y.-H."/>
            <person name="Cheng H."/>
            <person name="Xu L."/>
            <person name="Zhang X.-Q."/>
            <person name="Wang C.-S."/>
            <person name="Xu X.-W."/>
        </authorList>
    </citation>
    <scope>NUCLEOTIDE SEQUENCE [LARGE SCALE GENOMIC DNA]</scope>
    <source>
        <strain evidence="2 3">DSM 9434</strain>
    </source>
</reference>
<evidence type="ECO:0000256" key="1">
    <source>
        <dbReference type="SAM" id="MobiDB-lite"/>
    </source>
</evidence>
<dbReference type="STRING" id="1112.A9D12_07430"/>
<dbReference type="KEGG" id="pns:A9D12_07430"/>
<evidence type="ECO:0000313" key="3">
    <source>
        <dbReference type="Proteomes" id="UP000078263"/>
    </source>
</evidence>